<name>A0AAJ7SXI8_PETMA</name>
<comment type="catalytic activity">
    <reaction evidence="8">
        <text>N(6)-methyl-AMP + H2O + H(+) = IMP + methylamine</text>
        <dbReference type="Rhea" id="RHEA:16001"/>
        <dbReference type="ChEBI" id="CHEBI:15377"/>
        <dbReference type="ChEBI" id="CHEBI:15378"/>
        <dbReference type="ChEBI" id="CHEBI:58053"/>
        <dbReference type="ChEBI" id="CHEBI:59338"/>
        <dbReference type="ChEBI" id="CHEBI:144842"/>
    </reaction>
    <physiologicalReaction direction="left-to-right" evidence="8">
        <dbReference type="Rhea" id="RHEA:16002"/>
    </physiologicalReaction>
</comment>
<dbReference type="Gene3D" id="3.20.20.140">
    <property type="entry name" value="Metal-dependent hydrolases"/>
    <property type="match status" value="1"/>
</dbReference>
<proteinExistence type="inferred from homology"/>
<dbReference type="PANTHER" id="PTHR11409:SF42">
    <property type="entry name" value="ADENOSINE DEAMINASE-LIKE PROTEIN"/>
    <property type="match status" value="1"/>
</dbReference>
<protein>
    <submittedName>
        <fullName evidence="11">Adenosine deaminase-like protein</fullName>
    </submittedName>
</protein>
<evidence type="ECO:0000256" key="6">
    <source>
        <dbReference type="ARBA" id="ARBA00022833"/>
    </source>
</evidence>
<dbReference type="RefSeq" id="XP_032806433.1">
    <property type="nucleotide sequence ID" value="XM_032950542.1"/>
</dbReference>
<dbReference type="GO" id="GO:0004000">
    <property type="term" value="F:adenosine deaminase activity"/>
    <property type="evidence" value="ECO:0007669"/>
    <property type="project" value="TreeGrafter"/>
</dbReference>
<evidence type="ECO:0000256" key="2">
    <source>
        <dbReference type="ARBA" id="ARBA00006676"/>
    </source>
</evidence>
<dbReference type="AlphaFoldDB" id="A0AAJ7SXI8"/>
<dbReference type="KEGG" id="pmrn:116940567"/>
<dbReference type="GeneID" id="116940567"/>
<dbReference type="CDD" id="cd00443">
    <property type="entry name" value="ADA_AMPD"/>
    <property type="match status" value="1"/>
</dbReference>
<evidence type="ECO:0000313" key="10">
    <source>
        <dbReference type="Proteomes" id="UP001318040"/>
    </source>
</evidence>
<evidence type="ECO:0000256" key="5">
    <source>
        <dbReference type="ARBA" id="ARBA00022801"/>
    </source>
</evidence>
<dbReference type="CTD" id="161823"/>
<evidence type="ECO:0000256" key="7">
    <source>
        <dbReference type="ARBA" id="ARBA00023080"/>
    </source>
</evidence>
<evidence type="ECO:0000313" key="11">
    <source>
        <dbReference type="RefSeq" id="XP_032806433.1"/>
    </source>
</evidence>
<evidence type="ECO:0000259" key="9">
    <source>
        <dbReference type="Pfam" id="PF00962"/>
    </source>
</evidence>
<dbReference type="GO" id="GO:0046872">
    <property type="term" value="F:metal ion binding"/>
    <property type="evidence" value="ECO:0007669"/>
    <property type="project" value="UniProtKB-KW"/>
</dbReference>
<evidence type="ECO:0000256" key="8">
    <source>
        <dbReference type="ARBA" id="ARBA00048787"/>
    </source>
</evidence>
<evidence type="ECO:0000256" key="1">
    <source>
        <dbReference type="ARBA" id="ARBA00001947"/>
    </source>
</evidence>
<evidence type="ECO:0000256" key="4">
    <source>
        <dbReference type="ARBA" id="ARBA00022723"/>
    </source>
</evidence>
<dbReference type="GO" id="GO:0046103">
    <property type="term" value="P:inosine biosynthetic process"/>
    <property type="evidence" value="ECO:0007669"/>
    <property type="project" value="TreeGrafter"/>
</dbReference>
<organism evidence="10 11">
    <name type="scientific">Petromyzon marinus</name>
    <name type="common">Sea lamprey</name>
    <dbReference type="NCBI Taxonomy" id="7757"/>
    <lineage>
        <taxon>Eukaryota</taxon>
        <taxon>Metazoa</taxon>
        <taxon>Chordata</taxon>
        <taxon>Craniata</taxon>
        <taxon>Vertebrata</taxon>
        <taxon>Cyclostomata</taxon>
        <taxon>Hyperoartia</taxon>
        <taxon>Petromyzontiformes</taxon>
        <taxon>Petromyzontidae</taxon>
        <taxon>Petromyzon</taxon>
    </lineage>
</organism>
<comment type="similarity">
    <text evidence="2">Belongs to the metallo-dependent hydrolases superfamily. Adenosine and AMP deaminases family.</text>
</comment>
<evidence type="ECO:0000256" key="3">
    <source>
        <dbReference type="ARBA" id="ARBA00011245"/>
    </source>
</evidence>
<dbReference type="InterPro" id="IPR032466">
    <property type="entry name" value="Metal_Hydrolase"/>
</dbReference>
<dbReference type="SUPFAM" id="SSF51556">
    <property type="entry name" value="Metallo-dependent hydrolases"/>
    <property type="match status" value="1"/>
</dbReference>
<comment type="subunit">
    <text evidence="3">Monomer.</text>
</comment>
<keyword evidence="10" id="KW-1185">Reference proteome</keyword>
<keyword evidence="4" id="KW-0479">Metal-binding</keyword>
<feature type="domain" description="Adenosine deaminase" evidence="9">
    <location>
        <begin position="15"/>
        <end position="342"/>
    </location>
</feature>
<sequence length="353" mass="40038">MEEDKQMTDFCLKVPKVELHAHINGSISEATMEKLMHKKPHLNVQHSMTMIKKGQQRSLEECFEMFKVIHQLTDCEESIVMVTKDVIREFHQDGVKYLELRSTPREEKSTGLTRRSYVDAVLSAIRQSKEELPGIDVRFLLAIDRRNGPAVAMETVKLAEEHLLSSGALVLGLDMSGDPSVGHGRDFLPVLEYAKKAGLKLALHLSEIPSQTEETRILMDLPPDRIGHGTFLHPDVGGSQEIVDLIIHHQTPIELCLTSNVKGKTVATYDQHHFRFWYGRGHPCIICTDDKGVFATDLSQEYHIAADTFNLSKEDLWNISYRSIDCIFLPEGEKRQLRGEWDKLKGSLLNSNK</sequence>
<dbReference type="InterPro" id="IPR001365">
    <property type="entry name" value="A_deaminase_dom"/>
</dbReference>
<gene>
    <name evidence="11" type="primary">ADAL</name>
</gene>
<comment type="cofactor">
    <cofactor evidence="1">
        <name>Zn(2+)</name>
        <dbReference type="ChEBI" id="CHEBI:29105"/>
    </cofactor>
</comment>
<keyword evidence="7" id="KW-0546">Nucleotide metabolism</keyword>
<dbReference type="FunFam" id="3.20.20.140:FF:000033">
    <property type="entry name" value="Adenosine deaminase-like protein"/>
    <property type="match status" value="1"/>
</dbReference>
<keyword evidence="6" id="KW-0862">Zinc</keyword>
<dbReference type="Pfam" id="PF00962">
    <property type="entry name" value="A_deaminase"/>
    <property type="match status" value="1"/>
</dbReference>
<dbReference type="InterPro" id="IPR006330">
    <property type="entry name" value="Ado/ade_deaminase"/>
</dbReference>
<dbReference type="PANTHER" id="PTHR11409">
    <property type="entry name" value="ADENOSINE DEAMINASE"/>
    <property type="match status" value="1"/>
</dbReference>
<dbReference type="GO" id="GO:0006154">
    <property type="term" value="P:adenosine catabolic process"/>
    <property type="evidence" value="ECO:0007669"/>
    <property type="project" value="TreeGrafter"/>
</dbReference>
<keyword evidence="5" id="KW-0378">Hydrolase</keyword>
<dbReference type="GO" id="GO:0009117">
    <property type="term" value="P:nucleotide metabolic process"/>
    <property type="evidence" value="ECO:0007669"/>
    <property type="project" value="UniProtKB-KW"/>
</dbReference>
<dbReference type="Proteomes" id="UP001318040">
    <property type="component" value="Chromosome 1"/>
</dbReference>
<reference evidence="11" key="1">
    <citation type="submission" date="2025-08" db="UniProtKB">
        <authorList>
            <consortium name="RefSeq"/>
        </authorList>
    </citation>
    <scope>IDENTIFICATION</scope>
    <source>
        <tissue evidence="11">Sperm</tissue>
    </source>
</reference>
<accession>A0AAJ7SXI8</accession>